<dbReference type="Gene3D" id="3.40.50.2000">
    <property type="entry name" value="Glycogen Phosphorylase B"/>
    <property type="match status" value="2"/>
</dbReference>
<evidence type="ECO:0000256" key="1">
    <source>
        <dbReference type="ARBA" id="ARBA00009995"/>
    </source>
</evidence>
<name>A0A418IF54_9STAP</name>
<evidence type="ECO:0000313" key="5">
    <source>
        <dbReference type="EMBL" id="RIN00850.1"/>
    </source>
</evidence>
<dbReference type="SUPFAM" id="SSF53756">
    <property type="entry name" value="UDP-Glycosyltransferase/glycogen phosphorylase"/>
    <property type="match status" value="1"/>
</dbReference>
<keyword evidence="6" id="KW-1185">Reference proteome</keyword>
<reference evidence="5 6" key="1">
    <citation type="journal article" date="2016" name="Front. Microbiol.">
        <title>Comprehensive Phylogenetic Analysis of Bovine Non-aureus Staphylococci Species Based on Whole-Genome Sequencing.</title>
        <authorList>
            <person name="Naushad S."/>
            <person name="Barkema H.W."/>
            <person name="Luby C."/>
            <person name="Condas L.A."/>
            <person name="Nobrega D.B."/>
            <person name="Carson D.A."/>
            <person name="De Buck J."/>
        </authorList>
    </citation>
    <scope>NUCLEOTIDE SEQUENCE [LARGE SCALE GENOMIC DNA]</scope>
    <source>
        <strain evidence="5 6">SNUC 4554</strain>
    </source>
</reference>
<dbReference type="InterPro" id="IPR006326">
    <property type="entry name" value="UDPGT_MGT-like"/>
</dbReference>
<comment type="caution">
    <text evidence="5">The sequence shown here is derived from an EMBL/GenBank/DDBJ whole genome shotgun (WGS) entry which is preliminary data.</text>
</comment>
<dbReference type="PANTHER" id="PTHR48043:SF145">
    <property type="entry name" value="FI06409P-RELATED"/>
    <property type="match status" value="1"/>
</dbReference>
<evidence type="ECO:0000256" key="3">
    <source>
        <dbReference type="ARBA" id="ARBA00022679"/>
    </source>
</evidence>
<evidence type="ECO:0000256" key="2">
    <source>
        <dbReference type="ARBA" id="ARBA00022676"/>
    </source>
</evidence>
<dbReference type="PROSITE" id="PS00375">
    <property type="entry name" value="UDPGT"/>
    <property type="match status" value="1"/>
</dbReference>
<keyword evidence="2 4" id="KW-0328">Glycosyltransferase</keyword>
<evidence type="ECO:0000256" key="4">
    <source>
        <dbReference type="RuleBase" id="RU003718"/>
    </source>
</evidence>
<dbReference type="CDD" id="cd03784">
    <property type="entry name" value="GT1_Gtf-like"/>
    <property type="match status" value="1"/>
</dbReference>
<dbReference type="GO" id="GO:0016758">
    <property type="term" value="F:hexosyltransferase activity"/>
    <property type="evidence" value="ECO:0007669"/>
    <property type="project" value="InterPro"/>
</dbReference>
<dbReference type="GO" id="GO:0008194">
    <property type="term" value="F:UDP-glycosyltransferase activity"/>
    <property type="evidence" value="ECO:0007669"/>
    <property type="project" value="InterPro"/>
</dbReference>
<dbReference type="InterPro" id="IPR035595">
    <property type="entry name" value="UDP_glycos_trans_CS"/>
</dbReference>
<dbReference type="EMBL" id="QXUF01000046">
    <property type="protein sequence ID" value="RIN00850.1"/>
    <property type="molecule type" value="Genomic_DNA"/>
</dbReference>
<proteinExistence type="inferred from homology"/>
<evidence type="ECO:0000313" key="6">
    <source>
        <dbReference type="Proteomes" id="UP000286317"/>
    </source>
</evidence>
<accession>A0A418IF54</accession>
<dbReference type="NCBIfam" id="TIGR01426">
    <property type="entry name" value="MGT"/>
    <property type="match status" value="1"/>
</dbReference>
<organism evidence="5 6">
    <name type="scientific">Staphylococcus shinii</name>
    <dbReference type="NCBI Taxonomy" id="2912228"/>
    <lineage>
        <taxon>Bacteria</taxon>
        <taxon>Bacillati</taxon>
        <taxon>Bacillota</taxon>
        <taxon>Bacilli</taxon>
        <taxon>Bacillales</taxon>
        <taxon>Staphylococcaceae</taxon>
        <taxon>Staphylococcus</taxon>
    </lineage>
</organism>
<dbReference type="Proteomes" id="UP000286317">
    <property type="component" value="Unassembled WGS sequence"/>
</dbReference>
<dbReference type="Pfam" id="PF00201">
    <property type="entry name" value="UDPGT"/>
    <property type="match status" value="1"/>
</dbReference>
<protein>
    <submittedName>
        <fullName evidence="5">Glycosyl transferase</fullName>
    </submittedName>
</protein>
<dbReference type="RefSeq" id="WP_119584512.1">
    <property type="nucleotide sequence ID" value="NZ_JAWVBH010000001.1"/>
</dbReference>
<comment type="similarity">
    <text evidence="1 4">Belongs to the UDP-glycosyltransferase family.</text>
</comment>
<gene>
    <name evidence="5" type="ORF">BU112_07675</name>
</gene>
<dbReference type="InterPro" id="IPR050271">
    <property type="entry name" value="UDP-glycosyltransferase"/>
</dbReference>
<keyword evidence="3 4" id="KW-0808">Transferase</keyword>
<dbReference type="InterPro" id="IPR002213">
    <property type="entry name" value="UDP_glucos_trans"/>
</dbReference>
<sequence>MAKVLFINPGSAGHVNPTVAVCKTLVEKGEEIVYYATDKFTDRLQDIGVEIRTFNSDDMMAHFSTYGRDNLFNVMNGLLNTTDLFLPKILKDIENEHYDYMIYDSMFGCGYMLAQKLGIPAISSVTTFAHTKDSFDQFTNQLSTNLSAEAKDDADKKFSILKSRLEQTYDISIPSRFEVMNNPGDLNISYVMQNFQIHSDTFDSNRYFFAGPSVIMPQPSDFMAEIDQSKPIIYISLGTVFNENVPFFNKCFKALADIDVTVVVSIGETNRIEDFDELPSNFVIKTFVPQTELLQYTSLFLTHAGMNSANEAIMMGVPMLTFPQSADQPVVAQQIENLNIGQQLNSETFTVEQLKQTVLSMLNNLDAYQNNIDMIKDPSHNEQYGYELAVNKILEFRDAHCMMQK</sequence>
<dbReference type="PANTHER" id="PTHR48043">
    <property type="entry name" value="EG:EG0003.4 PROTEIN-RELATED"/>
    <property type="match status" value="1"/>
</dbReference>
<dbReference type="AlphaFoldDB" id="A0A418IF54"/>
<dbReference type="OrthoDB" id="6620093at2"/>
<dbReference type="FunFam" id="3.40.50.2000:FF:000072">
    <property type="entry name" value="Glycosyl transferase"/>
    <property type="match status" value="1"/>
</dbReference>